<keyword evidence="2" id="KW-1133">Transmembrane helix</keyword>
<feature type="region of interest" description="Disordered" evidence="1">
    <location>
        <begin position="64"/>
        <end position="259"/>
    </location>
</feature>
<keyword evidence="5" id="KW-1185">Reference proteome</keyword>
<feature type="domain" description="EF-hand" evidence="3">
    <location>
        <begin position="260"/>
        <end position="295"/>
    </location>
</feature>
<reference evidence="4 5" key="1">
    <citation type="submission" date="2020-02" db="EMBL/GenBank/DDBJ databases">
        <authorList>
            <person name="Hogendoorn C."/>
        </authorList>
    </citation>
    <scope>NUCLEOTIDE SEQUENCE [LARGE SCALE GENOMIC DNA]</scope>
    <source>
        <strain evidence="4">METHB21</strain>
    </source>
</reference>
<evidence type="ECO:0000313" key="5">
    <source>
        <dbReference type="Proteomes" id="UP000494216"/>
    </source>
</evidence>
<name>A0A8S0X892_9GAMM</name>
<dbReference type="EMBL" id="CADCXN010000058">
    <property type="protein sequence ID" value="CAA9890870.1"/>
    <property type="molecule type" value="Genomic_DNA"/>
</dbReference>
<feature type="transmembrane region" description="Helical" evidence="2">
    <location>
        <begin position="39"/>
        <end position="61"/>
    </location>
</feature>
<feature type="compositionally biased region" description="Polar residues" evidence="1">
    <location>
        <begin position="150"/>
        <end position="167"/>
    </location>
</feature>
<dbReference type="InterPro" id="IPR002048">
    <property type="entry name" value="EF_hand_dom"/>
</dbReference>
<feature type="compositionally biased region" description="Basic and acidic residues" evidence="1">
    <location>
        <begin position="105"/>
        <end position="114"/>
    </location>
</feature>
<evidence type="ECO:0000256" key="1">
    <source>
        <dbReference type="SAM" id="MobiDB-lite"/>
    </source>
</evidence>
<dbReference type="GO" id="GO:0005509">
    <property type="term" value="F:calcium ion binding"/>
    <property type="evidence" value="ECO:0007669"/>
    <property type="project" value="InterPro"/>
</dbReference>
<evidence type="ECO:0000256" key="2">
    <source>
        <dbReference type="SAM" id="Phobius"/>
    </source>
</evidence>
<feature type="compositionally biased region" description="Basic and acidic residues" evidence="1">
    <location>
        <begin position="243"/>
        <end position="254"/>
    </location>
</feature>
<dbReference type="InterPro" id="IPR018247">
    <property type="entry name" value="EF_Hand_1_Ca_BS"/>
</dbReference>
<dbReference type="Gene3D" id="1.10.238.10">
    <property type="entry name" value="EF-hand"/>
    <property type="match status" value="1"/>
</dbReference>
<feature type="region of interest" description="Disordered" evidence="1">
    <location>
        <begin position="306"/>
        <end position="325"/>
    </location>
</feature>
<keyword evidence="2" id="KW-0812">Transmembrane</keyword>
<keyword evidence="2" id="KW-0472">Membrane</keyword>
<comment type="caution">
    <text evidence="4">The sequence shown here is derived from an EMBL/GenBank/DDBJ whole genome shotgun (WGS) entry which is preliminary data.</text>
</comment>
<sequence length="325" mass="34961">MILVTILKLKEYFMKTKKIIHEASNSIKIDRLEVRSLQFFKIFTLPVWVAIVITIGLGSIAKPVRSQTAGTEDVKRNYRYIKPQGVENKTETGNSGTKKSTSAKTADEAKKTNQPEHGATSGTGGTEKSAQQGAKESSGTMKEPKKAQPGEQTRSSGTETAPLNSKESSADKRPDVKKPLSGSENTATGGTVGQEPKGSSAATVKEPSGQTPPSANPPATTGQNPPPITPPAKQTKAASSTSEDQKPQIDHKIDPVSNAAEGEKAFLTFDKADKNGDHYVTKDEIQDFPELLEVFDKVDAGKDGKLEQHEYQNLGMETKREGEIP</sequence>
<accession>A0A8S0X892</accession>
<evidence type="ECO:0000313" key="4">
    <source>
        <dbReference type="EMBL" id="CAA9890870.1"/>
    </source>
</evidence>
<organism evidence="4 5">
    <name type="scientific">Candidatus Methylobacter favarea</name>
    <dbReference type="NCBI Taxonomy" id="2707345"/>
    <lineage>
        <taxon>Bacteria</taxon>
        <taxon>Pseudomonadati</taxon>
        <taxon>Pseudomonadota</taxon>
        <taxon>Gammaproteobacteria</taxon>
        <taxon>Methylococcales</taxon>
        <taxon>Methylococcaceae</taxon>
        <taxon>Methylobacter</taxon>
    </lineage>
</organism>
<evidence type="ECO:0000259" key="3">
    <source>
        <dbReference type="PROSITE" id="PS50222"/>
    </source>
</evidence>
<feature type="compositionally biased region" description="Polar residues" evidence="1">
    <location>
        <begin position="208"/>
        <end position="223"/>
    </location>
</feature>
<dbReference type="Proteomes" id="UP000494216">
    <property type="component" value="Unassembled WGS sequence"/>
</dbReference>
<dbReference type="PROSITE" id="PS00018">
    <property type="entry name" value="EF_HAND_1"/>
    <property type="match status" value="1"/>
</dbReference>
<dbReference type="SUPFAM" id="SSF47473">
    <property type="entry name" value="EF-hand"/>
    <property type="match status" value="1"/>
</dbReference>
<dbReference type="PROSITE" id="PS50222">
    <property type="entry name" value="EF_HAND_2"/>
    <property type="match status" value="1"/>
</dbReference>
<feature type="compositionally biased region" description="Polar residues" evidence="1">
    <location>
        <begin position="126"/>
        <end position="140"/>
    </location>
</feature>
<protein>
    <recommendedName>
        <fullName evidence="3">EF-hand domain-containing protein</fullName>
    </recommendedName>
</protein>
<proteinExistence type="predicted"/>
<feature type="compositionally biased region" description="Polar residues" evidence="1">
    <location>
        <begin position="91"/>
        <end position="104"/>
    </location>
</feature>
<dbReference type="InterPro" id="IPR011992">
    <property type="entry name" value="EF-hand-dom_pair"/>
</dbReference>
<gene>
    <name evidence="4" type="ORF">METHB2_30074</name>
</gene>
<dbReference type="AlphaFoldDB" id="A0A8S0X892"/>
<feature type="compositionally biased region" description="Basic and acidic residues" evidence="1">
    <location>
        <begin position="168"/>
        <end position="178"/>
    </location>
</feature>